<dbReference type="GO" id="GO:0005737">
    <property type="term" value="C:cytoplasm"/>
    <property type="evidence" value="ECO:0007669"/>
    <property type="project" value="TreeGrafter"/>
</dbReference>
<gene>
    <name evidence="6" type="ORF">FIBSPDRAFT_956172</name>
</gene>
<dbReference type="STRING" id="436010.A0A166H871"/>
<dbReference type="AlphaFoldDB" id="A0A166H871"/>
<evidence type="ECO:0000256" key="2">
    <source>
        <dbReference type="ARBA" id="ARBA00022467"/>
    </source>
</evidence>
<dbReference type="GO" id="GO:0051693">
    <property type="term" value="P:actin filament capping"/>
    <property type="evidence" value="ECO:0007669"/>
    <property type="project" value="UniProtKB-KW"/>
</dbReference>
<dbReference type="Proteomes" id="UP000076532">
    <property type="component" value="Unassembled WGS sequence"/>
</dbReference>
<dbReference type="SUPFAM" id="SSF55753">
    <property type="entry name" value="Actin depolymerizing proteins"/>
    <property type="match status" value="3"/>
</dbReference>
<evidence type="ECO:0000256" key="3">
    <source>
        <dbReference type="ARBA" id="ARBA00022737"/>
    </source>
</evidence>
<organism evidence="6 7">
    <name type="scientific">Athelia psychrophila</name>
    <dbReference type="NCBI Taxonomy" id="1759441"/>
    <lineage>
        <taxon>Eukaryota</taxon>
        <taxon>Fungi</taxon>
        <taxon>Dikarya</taxon>
        <taxon>Basidiomycota</taxon>
        <taxon>Agaricomycotina</taxon>
        <taxon>Agaricomycetes</taxon>
        <taxon>Agaricomycetidae</taxon>
        <taxon>Atheliales</taxon>
        <taxon>Atheliaceae</taxon>
        <taxon>Athelia</taxon>
    </lineage>
</organism>
<comment type="similarity">
    <text evidence="1">Belongs to the villin/gelsolin family.</text>
</comment>
<evidence type="ECO:0000256" key="1">
    <source>
        <dbReference type="ARBA" id="ARBA00008418"/>
    </source>
</evidence>
<evidence type="ECO:0000313" key="7">
    <source>
        <dbReference type="Proteomes" id="UP000076532"/>
    </source>
</evidence>
<evidence type="ECO:0000259" key="5">
    <source>
        <dbReference type="Pfam" id="PF00626"/>
    </source>
</evidence>
<accession>A0A166H871</accession>
<reference evidence="6 7" key="1">
    <citation type="journal article" date="2016" name="Mol. Biol. Evol.">
        <title>Comparative Genomics of Early-Diverging Mushroom-Forming Fungi Provides Insights into the Origins of Lignocellulose Decay Capabilities.</title>
        <authorList>
            <person name="Nagy L.G."/>
            <person name="Riley R."/>
            <person name="Tritt A."/>
            <person name="Adam C."/>
            <person name="Daum C."/>
            <person name="Floudas D."/>
            <person name="Sun H."/>
            <person name="Yadav J.S."/>
            <person name="Pangilinan J."/>
            <person name="Larsson K.H."/>
            <person name="Matsuura K."/>
            <person name="Barry K."/>
            <person name="Labutti K."/>
            <person name="Kuo R."/>
            <person name="Ohm R.A."/>
            <person name="Bhattacharya S.S."/>
            <person name="Shirouzu T."/>
            <person name="Yoshinaga Y."/>
            <person name="Martin F.M."/>
            <person name="Grigoriev I.V."/>
            <person name="Hibbett D.S."/>
        </authorList>
    </citation>
    <scope>NUCLEOTIDE SEQUENCE [LARGE SCALE GENOMIC DNA]</scope>
    <source>
        <strain evidence="6 7">CBS 109695</strain>
    </source>
</reference>
<dbReference type="OrthoDB" id="6375767at2759"/>
<dbReference type="PANTHER" id="PTHR11977">
    <property type="entry name" value="VILLIN"/>
    <property type="match status" value="1"/>
</dbReference>
<name>A0A166H871_9AGAM</name>
<evidence type="ECO:0000256" key="4">
    <source>
        <dbReference type="ARBA" id="ARBA00023203"/>
    </source>
</evidence>
<dbReference type="CDD" id="cd11290">
    <property type="entry name" value="gelsolin_S1_like"/>
    <property type="match status" value="1"/>
</dbReference>
<keyword evidence="7" id="KW-1185">Reference proteome</keyword>
<dbReference type="InterPro" id="IPR029006">
    <property type="entry name" value="ADF-H/Gelsolin-like_dom_sf"/>
</dbReference>
<keyword evidence="2" id="KW-0117">Actin capping</keyword>
<evidence type="ECO:0000313" key="6">
    <source>
        <dbReference type="EMBL" id="KZP18584.1"/>
    </source>
</evidence>
<dbReference type="GO" id="GO:0008154">
    <property type="term" value="P:actin polymerization or depolymerization"/>
    <property type="evidence" value="ECO:0007669"/>
    <property type="project" value="TreeGrafter"/>
</dbReference>
<dbReference type="InterPro" id="IPR007122">
    <property type="entry name" value="Villin/Gelsolin"/>
</dbReference>
<keyword evidence="3" id="KW-0677">Repeat</keyword>
<dbReference type="GO" id="GO:0015629">
    <property type="term" value="C:actin cytoskeleton"/>
    <property type="evidence" value="ECO:0007669"/>
    <property type="project" value="TreeGrafter"/>
</dbReference>
<sequence length="385" mass="42121">MAHLNQPTRYDIADSNIALLGSDLEKTVREHAGDKDSAWTEAGKKPGLEIWRIEKFNVVAWPAERVGSFYDGDSYIILHTYKKTPDSESLSFDLHFWLGENTSQDEAGTAAYKTVELDDHLEGAPVQYREVQGSESTRFLSYFPRFVCLRGGVSTGFHHVSSAPPPDVHRLYKISLSREANGRPHLQVREVPIEGSSLVEGAVFVLDKGPAVWQFNTKTSVGQEKFRAAEFAHSLLSEREAHKEEVPHVYDEGAPGASKFLAELGLEAMPSRSAASSKTSAPPTLYRMSDASGSAAFEPVDPPALASLSSEDAFLLDHSGSAAHPAIYIWIGKSASLTEQRLALQYAQNFAHKKQAEGGNFKVSVSLVKVKEGHESSSFIAAFVV</sequence>
<dbReference type="PANTHER" id="PTHR11977:SF130">
    <property type="entry name" value="SEVERIN"/>
    <property type="match status" value="1"/>
</dbReference>
<protein>
    <submittedName>
        <fullName evidence="6">Fragmin60</fullName>
    </submittedName>
</protein>
<dbReference type="InterPro" id="IPR007123">
    <property type="entry name" value="Gelsolin-like_dom"/>
</dbReference>
<feature type="domain" description="Gelsolin-like" evidence="5">
    <location>
        <begin position="66"/>
        <end position="140"/>
    </location>
</feature>
<dbReference type="Gene3D" id="3.40.20.10">
    <property type="entry name" value="Severin"/>
    <property type="match status" value="3"/>
</dbReference>
<keyword evidence="4" id="KW-0009">Actin-binding</keyword>
<dbReference type="GO" id="GO:0051015">
    <property type="term" value="F:actin filament binding"/>
    <property type="evidence" value="ECO:0007669"/>
    <property type="project" value="InterPro"/>
</dbReference>
<feature type="domain" description="Gelsolin-like" evidence="5">
    <location>
        <begin position="299"/>
        <end position="380"/>
    </location>
</feature>
<dbReference type="Pfam" id="PF00626">
    <property type="entry name" value="Gelsolin"/>
    <property type="match status" value="2"/>
</dbReference>
<dbReference type="SMART" id="SM00262">
    <property type="entry name" value="GEL"/>
    <property type="match status" value="3"/>
</dbReference>
<proteinExistence type="inferred from homology"/>
<dbReference type="EMBL" id="KV417571">
    <property type="protein sequence ID" value="KZP18584.1"/>
    <property type="molecule type" value="Genomic_DNA"/>
</dbReference>
<dbReference type="PRINTS" id="PR00597">
    <property type="entry name" value="GELSOLIN"/>
</dbReference>
<dbReference type="FunFam" id="3.40.20.10:FF:000043">
    <property type="entry name" value="macrophage-capping protein-like isoform X2"/>
    <property type="match status" value="1"/>
</dbReference>